<evidence type="ECO:0000313" key="3">
    <source>
        <dbReference type="Proteomes" id="UP000748752"/>
    </source>
</evidence>
<reference evidence="2 3" key="1">
    <citation type="journal article" date="2020" name="Microorganisms">
        <title>Osmotic Adaptation and Compatible Solute Biosynthesis of Phototrophic Bacteria as Revealed from Genome Analyses.</title>
        <authorList>
            <person name="Imhoff J.F."/>
            <person name="Rahn T."/>
            <person name="Kunzel S."/>
            <person name="Keller A."/>
            <person name="Neulinger S.C."/>
        </authorList>
    </citation>
    <scope>NUCLEOTIDE SEQUENCE [LARGE SCALE GENOMIC DNA]</scope>
    <source>
        <strain evidence="2 3">DSM 6210</strain>
    </source>
</reference>
<dbReference type="PANTHER" id="PTHR47152">
    <property type="entry name" value="SLR2084 PROTEIN-RELATED"/>
    <property type="match status" value="1"/>
</dbReference>
<dbReference type="SUPFAM" id="SSF52980">
    <property type="entry name" value="Restriction endonuclease-like"/>
    <property type="match status" value="1"/>
</dbReference>
<dbReference type="EMBL" id="NRRV01000046">
    <property type="protein sequence ID" value="MBK1632371.1"/>
    <property type="molecule type" value="Genomic_DNA"/>
</dbReference>
<dbReference type="PANTHER" id="PTHR47152:SF3">
    <property type="entry name" value="SLR1613 PROTEIN"/>
    <property type="match status" value="1"/>
</dbReference>
<dbReference type="InterPro" id="IPR011335">
    <property type="entry name" value="Restrct_endonuc-II-like"/>
</dbReference>
<accession>A0ABS1CKA7</accession>
<dbReference type="Gene3D" id="3.90.1570.10">
    <property type="entry name" value="tt1808, chain A"/>
    <property type="match status" value="1"/>
</dbReference>
<dbReference type="InterPro" id="IPR012296">
    <property type="entry name" value="Nuclease_put_TT1808"/>
</dbReference>
<dbReference type="Pfam" id="PF05685">
    <property type="entry name" value="Uma2"/>
    <property type="match status" value="1"/>
</dbReference>
<dbReference type="Proteomes" id="UP000748752">
    <property type="component" value="Unassembled WGS sequence"/>
</dbReference>
<feature type="domain" description="Putative restriction endonuclease" evidence="1">
    <location>
        <begin position="29"/>
        <end position="168"/>
    </location>
</feature>
<protein>
    <recommendedName>
        <fullName evidence="1">Putative restriction endonuclease domain-containing protein</fullName>
    </recommendedName>
</protein>
<name>A0ABS1CKA7_9GAMM</name>
<comment type="caution">
    <text evidence="2">The sequence shown here is derived from an EMBL/GenBank/DDBJ whole genome shotgun (WGS) entry which is preliminary data.</text>
</comment>
<evidence type="ECO:0000259" key="1">
    <source>
        <dbReference type="Pfam" id="PF05685"/>
    </source>
</evidence>
<gene>
    <name evidence="2" type="ORF">CKO31_16830</name>
</gene>
<dbReference type="CDD" id="cd06260">
    <property type="entry name" value="DUF820-like"/>
    <property type="match status" value="1"/>
</dbReference>
<dbReference type="RefSeq" id="WP_200239897.1">
    <property type="nucleotide sequence ID" value="NZ_NRRV01000046.1"/>
</dbReference>
<dbReference type="InterPro" id="IPR008538">
    <property type="entry name" value="Uma2"/>
</dbReference>
<sequence>MSTVIEPTLAQSRPEDGPVQRILLEGVPWARYEQLSACFPDSRAPRITYIDGSLEIMSPVGPTHESWKITICYLLEAFLDVKGIRFYGRGGFTLKDTGRAGGEPDASYCIGTDKPEPDLVVEVVDTSNALSKLPLHGALGIPEVWLWRREQLEIYVLQKPGALSDRGYRLSDRSGLLPELDVELLAAHVRMPDQYDAVRAFRRSMAG</sequence>
<organism evidence="2 3">
    <name type="scientific">Thiohalocapsa halophila</name>
    <dbReference type="NCBI Taxonomy" id="69359"/>
    <lineage>
        <taxon>Bacteria</taxon>
        <taxon>Pseudomonadati</taxon>
        <taxon>Pseudomonadota</taxon>
        <taxon>Gammaproteobacteria</taxon>
        <taxon>Chromatiales</taxon>
        <taxon>Chromatiaceae</taxon>
        <taxon>Thiohalocapsa</taxon>
    </lineage>
</organism>
<keyword evidence="3" id="KW-1185">Reference proteome</keyword>
<proteinExistence type="predicted"/>
<evidence type="ECO:0000313" key="2">
    <source>
        <dbReference type="EMBL" id="MBK1632371.1"/>
    </source>
</evidence>